<comment type="caution">
    <text evidence="5">The sequence shown here is derived from an EMBL/GenBank/DDBJ whole genome shotgun (WGS) entry which is preliminary data.</text>
</comment>
<comment type="similarity">
    <text evidence="1 3">Belongs to the thiolase-like superfamily. Beta-ketoacyl-ACP synthases family.</text>
</comment>
<dbReference type="InterPro" id="IPR018201">
    <property type="entry name" value="Ketoacyl_synth_AS"/>
</dbReference>
<dbReference type="SMART" id="SM00825">
    <property type="entry name" value="PKS_KS"/>
    <property type="match status" value="1"/>
</dbReference>
<sequence>MQRRVAITGLGPISPIGKERETFWRFLVNGISGIRVVPEIANSPLGFKTQIGGNIPDFDPRPYLDKKKGRHFSRFTQMAVVAAGLAIADAHLTITADNAPRIGVMMGTGIGGHEAVEEQQRILQKDGLSKINPFCANATFSHAAAAEISIYYGLTGVNYSLSTGCSASANALGTALDAIRAGKADVILAGGAETPFTEVVYASFDGTKQLSKKNAAPEQAISPYDLNRDGFLLAEGAGVIVLEELEHALRRGAYIYGELCGFGSSADAYDSYRMEPTGAGMARAMEAALRDADITPYELDYICSHGSGSKSADLKETHAIKLTLGDRAKSVPVSTIKSVMGMPFGASTAFQLIAAALMLEKQIVIPTMNLTTPDPECDLDYVPNTAREMILNYALLDSMGLGGNNAALVVKRYK</sequence>
<dbReference type="GO" id="GO:0005829">
    <property type="term" value="C:cytosol"/>
    <property type="evidence" value="ECO:0007669"/>
    <property type="project" value="TreeGrafter"/>
</dbReference>
<keyword evidence="6" id="KW-1185">Reference proteome</keyword>
<dbReference type="Gene3D" id="3.40.47.10">
    <property type="match status" value="2"/>
</dbReference>
<name>A0A388T7Q0_TERA1</name>
<dbReference type="Pfam" id="PF02801">
    <property type="entry name" value="Ketoacyl-synt_C"/>
    <property type="match status" value="1"/>
</dbReference>
<dbReference type="InterPro" id="IPR020841">
    <property type="entry name" value="PKS_Beta-ketoAc_synthase_dom"/>
</dbReference>
<dbReference type="Pfam" id="PF00109">
    <property type="entry name" value="ketoacyl-synt"/>
    <property type="match status" value="1"/>
</dbReference>
<dbReference type="InterPro" id="IPR014031">
    <property type="entry name" value="Ketoacyl_synth_C"/>
</dbReference>
<evidence type="ECO:0000256" key="3">
    <source>
        <dbReference type="RuleBase" id="RU003694"/>
    </source>
</evidence>
<dbReference type="PANTHER" id="PTHR11712:SF336">
    <property type="entry name" value="3-OXOACYL-[ACYL-CARRIER-PROTEIN] SYNTHASE, MITOCHONDRIAL"/>
    <property type="match status" value="1"/>
</dbReference>
<dbReference type="GO" id="GO:0004315">
    <property type="term" value="F:3-oxoacyl-[acyl-carrier-protein] synthase activity"/>
    <property type="evidence" value="ECO:0007669"/>
    <property type="project" value="InterPro"/>
</dbReference>
<dbReference type="PROSITE" id="PS00606">
    <property type="entry name" value="KS3_1"/>
    <property type="match status" value="1"/>
</dbReference>
<dbReference type="InterPro" id="IPR016039">
    <property type="entry name" value="Thiolase-like"/>
</dbReference>
<evidence type="ECO:0000256" key="1">
    <source>
        <dbReference type="ARBA" id="ARBA00008467"/>
    </source>
</evidence>
<dbReference type="CDD" id="cd00834">
    <property type="entry name" value="KAS_I_II"/>
    <property type="match status" value="1"/>
</dbReference>
<evidence type="ECO:0000259" key="4">
    <source>
        <dbReference type="PROSITE" id="PS52004"/>
    </source>
</evidence>
<gene>
    <name evidence="5" type="primary">fabF</name>
    <name evidence="5" type="ORF">NO1_0079</name>
</gene>
<evidence type="ECO:0000256" key="2">
    <source>
        <dbReference type="ARBA" id="ARBA00022679"/>
    </source>
</evidence>
<dbReference type="AlphaFoldDB" id="A0A388T7Q0"/>
<dbReference type="PANTHER" id="PTHR11712">
    <property type="entry name" value="POLYKETIDE SYNTHASE-RELATED"/>
    <property type="match status" value="1"/>
</dbReference>
<dbReference type="SUPFAM" id="SSF53901">
    <property type="entry name" value="Thiolase-like"/>
    <property type="match status" value="2"/>
</dbReference>
<dbReference type="InterPro" id="IPR014030">
    <property type="entry name" value="Ketoacyl_synth_N"/>
</dbReference>
<dbReference type="PROSITE" id="PS52004">
    <property type="entry name" value="KS3_2"/>
    <property type="match status" value="1"/>
</dbReference>
<dbReference type="InterPro" id="IPR000794">
    <property type="entry name" value="Beta-ketoacyl_synthase"/>
</dbReference>
<accession>A0A388T7Q0</accession>
<dbReference type="EMBL" id="BGZN01000001">
    <property type="protein sequence ID" value="GBR72569.1"/>
    <property type="molecule type" value="Genomic_DNA"/>
</dbReference>
<feature type="domain" description="Ketosynthase family 3 (KS3)" evidence="4">
    <location>
        <begin position="2"/>
        <end position="412"/>
    </location>
</feature>
<dbReference type="FunFam" id="3.40.47.10:FF:000018">
    <property type="entry name" value="3-oxoacyl-[acyl-carrier-protein] synthase 2"/>
    <property type="match status" value="1"/>
</dbReference>
<keyword evidence="2 3" id="KW-0808">Transferase</keyword>
<proteinExistence type="inferred from homology"/>
<dbReference type="GO" id="GO:0006633">
    <property type="term" value="P:fatty acid biosynthetic process"/>
    <property type="evidence" value="ECO:0007669"/>
    <property type="project" value="InterPro"/>
</dbReference>
<evidence type="ECO:0000313" key="5">
    <source>
        <dbReference type="EMBL" id="GBR72569.1"/>
    </source>
</evidence>
<organism evidence="5 6">
    <name type="scientific">Termititenax aidoneus</name>
    <dbReference type="NCBI Taxonomy" id="2218524"/>
    <lineage>
        <taxon>Bacteria</taxon>
        <taxon>Bacillati</taxon>
        <taxon>Candidatus Margulisiibacteriota</taxon>
        <taxon>Candidatus Termititenacia</taxon>
        <taxon>Candidatus Termititenacales</taxon>
        <taxon>Candidatus Termititenacaceae</taxon>
        <taxon>Candidatus Termititenax</taxon>
    </lineage>
</organism>
<reference evidence="5 6" key="1">
    <citation type="journal article" date="2019" name="ISME J.">
        <title>Genome analyses of uncultured TG2/ZB3 bacteria in 'Margulisbacteria' specifically attached to ectosymbiotic spirochetes of protists in the termite gut.</title>
        <authorList>
            <person name="Utami Y.D."/>
            <person name="Kuwahara H."/>
            <person name="Igai K."/>
            <person name="Murakami T."/>
            <person name="Sugaya K."/>
            <person name="Morikawa T."/>
            <person name="Nagura Y."/>
            <person name="Yuki M."/>
            <person name="Deevong P."/>
            <person name="Inoue T."/>
            <person name="Kihara K."/>
            <person name="Lo N."/>
            <person name="Yamada A."/>
            <person name="Ohkuma M."/>
            <person name="Hongoh Y."/>
        </authorList>
    </citation>
    <scope>NUCLEOTIDE SEQUENCE [LARGE SCALE GENOMIC DNA]</scope>
    <source>
        <strain evidence="5">NkOx7-01</strain>
    </source>
</reference>
<dbReference type="Proteomes" id="UP000269352">
    <property type="component" value="Unassembled WGS sequence"/>
</dbReference>
<evidence type="ECO:0000313" key="6">
    <source>
        <dbReference type="Proteomes" id="UP000269352"/>
    </source>
</evidence>
<dbReference type="NCBIfam" id="NF005589">
    <property type="entry name" value="PRK07314.1"/>
    <property type="match status" value="1"/>
</dbReference>
<protein>
    <submittedName>
        <fullName evidence="5">3-oxoacyl-ACP synthase</fullName>
    </submittedName>
</protein>